<keyword evidence="1" id="KW-0732">Signal</keyword>
<dbReference type="KEGG" id="wfu:AXE80_06400"/>
<reference evidence="2 3" key="1">
    <citation type="submission" date="2016-02" db="EMBL/GenBank/DDBJ databases">
        <authorList>
            <person name="Wen L."/>
            <person name="He K."/>
            <person name="Yang H."/>
        </authorList>
    </citation>
    <scope>NUCLEOTIDE SEQUENCE [LARGE SCALE GENOMIC DNA]</scope>
    <source>
        <strain evidence="2 3">CZ1127</strain>
    </source>
</reference>
<evidence type="ECO:0000313" key="3">
    <source>
        <dbReference type="Proteomes" id="UP000092967"/>
    </source>
</evidence>
<sequence length="301" mass="33396">MTHVLKHLKKISIVLITIFSINSYACDVCGCGAGNSSSTQYSNYNYFGLSYNYMHFNYKEGIHSTSPIGTDNINSVQLTGQYFITGRLSINTMIPFQFNEREASTGTVQNHGLGDISLTGLFNLFHNDDNQSLRIGVGVKLPTGKFDLIRANANNASSISATQLGTGALDVIFPLQYAIQINDISFQANATYFYKTENKYYFKYGDQTQIQAKVSYLFKETTKASWSVSGGVSYDKFLNSKTSGSANFNTDGVMTNAIIGLKCELQKLAIGINYQTPIDQKLVNNDVTFNRGLGIYTHWKF</sequence>
<dbReference type="Proteomes" id="UP000092967">
    <property type="component" value="Chromosome"/>
</dbReference>
<feature type="signal peptide" evidence="1">
    <location>
        <begin position="1"/>
        <end position="25"/>
    </location>
</feature>
<dbReference type="STRING" id="1790137.AXE80_06400"/>
<dbReference type="EMBL" id="CP014224">
    <property type="protein sequence ID" value="ANW95932.1"/>
    <property type="molecule type" value="Genomic_DNA"/>
</dbReference>
<keyword evidence="3" id="KW-1185">Reference proteome</keyword>
<evidence type="ECO:0008006" key="4">
    <source>
        <dbReference type="Google" id="ProtNLM"/>
    </source>
</evidence>
<evidence type="ECO:0000313" key="2">
    <source>
        <dbReference type="EMBL" id="ANW95932.1"/>
    </source>
</evidence>
<proteinExistence type="predicted"/>
<feature type="chain" id="PRO_5008532452" description="Transporter" evidence="1">
    <location>
        <begin position="26"/>
        <end position="301"/>
    </location>
</feature>
<evidence type="ECO:0000256" key="1">
    <source>
        <dbReference type="SAM" id="SignalP"/>
    </source>
</evidence>
<accession>A0A1B1Y584</accession>
<organism evidence="2 3">
    <name type="scientific">Wenyingzhuangia fucanilytica</name>
    <dbReference type="NCBI Taxonomy" id="1790137"/>
    <lineage>
        <taxon>Bacteria</taxon>
        <taxon>Pseudomonadati</taxon>
        <taxon>Bacteroidota</taxon>
        <taxon>Flavobacteriia</taxon>
        <taxon>Flavobacteriales</taxon>
        <taxon>Flavobacteriaceae</taxon>
        <taxon>Wenyingzhuangia</taxon>
    </lineage>
</organism>
<protein>
    <recommendedName>
        <fullName evidence="4">Transporter</fullName>
    </recommendedName>
</protein>
<dbReference type="AlphaFoldDB" id="A0A1B1Y584"/>
<name>A0A1B1Y584_9FLAO</name>
<gene>
    <name evidence="2" type="ORF">AXE80_06400</name>
</gene>